<dbReference type="InterPro" id="IPR036453">
    <property type="entry name" value="GluRdtase_dimer_dom_sf"/>
</dbReference>
<comment type="function">
    <text evidence="8">Catalyzes the NADPH-dependent reduction of glutamyl-tRNA(Glu) to glutamate 1-semialdehyde (GSA).</text>
</comment>
<evidence type="ECO:0000256" key="11">
    <source>
        <dbReference type="PIRSR" id="PIRSR000445-3"/>
    </source>
</evidence>
<comment type="domain">
    <text evidence="8">Possesses an unusual extended V-shaped dimeric structure with each monomer consisting of three distinct domains arranged along a curved 'spinal' alpha-helix. The N-terminal catalytic domain specifically recognizes the glutamate moiety of the substrate. The second domain is the NADPH-binding domain, and the third C-terminal domain is responsible for dimerization.</text>
</comment>
<dbReference type="GO" id="GO:0008883">
    <property type="term" value="F:glutamyl-tRNA reductase activity"/>
    <property type="evidence" value="ECO:0007669"/>
    <property type="project" value="UniProtKB-UniRule"/>
</dbReference>
<comment type="miscellaneous">
    <text evidence="8">During catalysis, the active site Cys acts as a nucleophile attacking the alpha-carbonyl group of tRNA-bound glutamate with the formation of a thioester intermediate between enzyme and glutamate, and the concomitant release of tRNA(Glu). The thioester intermediate is finally reduced by direct hydride transfer from NADPH, to form the product GSA.</text>
</comment>
<dbReference type="InterPro" id="IPR018214">
    <property type="entry name" value="GluRdtase_CS"/>
</dbReference>
<dbReference type="InterPro" id="IPR006151">
    <property type="entry name" value="Shikm_DH/Glu-tRNA_Rdtase"/>
</dbReference>
<keyword evidence="19" id="KW-1185">Reference proteome</keyword>
<gene>
    <name evidence="8" type="primary">hemA</name>
    <name evidence="18" type="ORF">J4G33_04530</name>
</gene>
<dbReference type="EMBL" id="JAGEMK010000002">
    <property type="protein sequence ID" value="MBO1751064.1"/>
    <property type="molecule type" value="Genomic_DNA"/>
</dbReference>
<evidence type="ECO:0000256" key="9">
    <source>
        <dbReference type="PIRSR" id="PIRSR000445-1"/>
    </source>
</evidence>
<feature type="binding site" evidence="8 10">
    <location>
        <begin position="85"/>
        <end position="88"/>
    </location>
    <ligand>
        <name>substrate</name>
    </ligand>
</feature>
<organism evidence="18 19">
    <name type="scientific">Actinotalea soli</name>
    <dbReference type="NCBI Taxonomy" id="2819234"/>
    <lineage>
        <taxon>Bacteria</taxon>
        <taxon>Bacillati</taxon>
        <taxon>Actinomycetota</taxon>
        <taxon>Actinomycetes</taxon>
        <taxon>Micrococcales</taxon>
        <taxon>Cellulomonadaceae</taxon>
        <taxon>Actinotalea</taxon>
    </lineage>
</organism>
<dbReference type="SUPFAM" id="SSF69742">
    <property type="entry name" value="Glutamyl tRNA-reductase catalytic, N-terminal domain"/>
    <property type="match status" value="1"/>
</dbReference>
<protein>
    <recommendedName>
        <fullName evidence="3 8">Glutamyl-tRNA reductase</fullName>
        <shortName evidence="8">GluTR</shortName>
        <ecNumber evidence="3 8">1.2.1.70</ecNumber>
    </recommendedName>
</protein>
<dbReference type="PANTHER" id="PTHR43013">
    <property type="entry name" value="GLUTAMYL-TRNA REDUCTASE"/>
    <property type="match status" value="1"/>
</dbReference>
<keyword evidence="5 8" id="KW-0560">Oxidoreductase</keyword>
<dbReference type="GO" id="GO:0019353">
    <property type="term" value="P:protoporphyrinogen IX biosynthetic process from glutamate"/>
    <property type="evidence" value="ECO:0007669"/>
    <property type="project" value="TreeGrafter"/>
</dbReference>
<evidence type="ECO:0000256" key="10">
    <source>
        <dbReference type="PIRSR" id="PIRSR000445-2"/>
    </source>
</evidence>
<dbReference type="Gene3D" id="3.40.50.720">
    <property type="entry name" value="NAD(P)-binding Rossmann-like Domain"/>
    <property type="match status" value="1"/>
</dbReference>
<feature type="domain" description="Quinate/shikimate 5-dehydrogenase/glutamyl-tRNA reductase" evidence="16">
    <location>
        <begin position="219"/>
        <end position="349"/>
    </location>
</feature>
<dbReference type="Pfam" id="PF05201">
    <property type="entry name" value="GlutR_N"/>
    <property type="match status" value="1"/>
</dbReference>
<dbReference type="Proteomes" id="UP000664209">
    <property type="component" value="Unassembled WGS sequence"/>
</dbReference>
<feature type="compositionally biased region" description="Basic residues" evidence="14">
    <location>
        <begin position="1"/>
        <end position="12"/>
    </location>
</feature>
<accession>A0A939LNW6</accession>
<dbReference type="PROSITE" id="PS00747">
    <property type="entry name" value="GLUTR"/>
    <property type="match status" value="1"/>
</dbReference>
<evidence type="ECO:0000256" key="13">
    <source>
        <dbReference type="RuleBase" id="RU000584"/>
    </source>
</evidence>
<feature type="region of interest" description="Disordered" evidence="14">
    <location>
        <begin position="1"/>
        <end position="24"/>
    </location>
</feature>
<evidence type="ECO:0000256" key="14">
    <source>
        <dbReference type="SAM" id="MobiDB-lite"/>
    </source>
</evidence>
<evidence type="ECO:0000259" key="17">
    <source>
        <dbReference type="Pfam" id="PF05201"/>
    </source>
</evidence>
<evidence type="ECO:0000256" key="1">
    <source>
        <dbReference type="ARBA" id="ARBA00005059"/>
    </source>
</evidence>
<dbReference type="Gene3D" id="3.30.460.30">
    <property type="entry name" value="Glutamyl-tRNA reductase, N-terminal domain"/>
    <property type="match status" value="1"/>
</dbReference>
<evidence type="ECO:0000256" key="7">
    <source>
        <dbReference type="ARBA" id="ARBA00047464"/>
    </source>
</evidence>
<feature type="domain" description="Tetrapyrrole biosynthesis glutamyl-tRNA reductase dimerisation" evidence="15">
    <location>
        <begin position="368"/>
        <end position="460"/>
    </location>
</feature>
<dbReference type="NCBIfam" id="NF000750">
    <property type="entry name" value="PRK00045.3-4"/>
    <property type="match status" value="1"/>
</dbReference>
<dbReference type="EC" id="1.2.1.70" evidence="3 8"/>
<comment type="caution">
    <text evidence="18">The sequence shown here is derived from an EMBL/GenBank/DDBJ whole genome shotgun (WGS) entry which is preliminary data.</text>
</comment>
<dbReference type="AlphaFoldDB" id="A0A939LNW6"/>
<dbReference type="SUPFAM" id="SSF51735">
    <property type="entry name" value="NAD(P)-binding Rossmann-fold domains"/>
    <property type="match status" value="1"/>
</dbReference>
<comment type="similarity">
    <text evidence="2 8 13">Belongs to the glutamyl-tRNA reductase family.</text>
</comment>
<feature type="active site" description="Nucleophile" evidence="8 9">
    <location>
        <position position="86"/>
    </location>
</feature>
<reference evidence="18" key="1">
    <citation type="submission" date="2021-03" db="EMBL/GenBank/DDBJ databases">
        <title>Actinotalea soli sp. nov., isolated from soil.</title>
        <authorList>
            <person name="Ping W."/>
            <person name="Zhang J."/>
        </authorList>
    </citation>
    <scope>NUCLEOTIDE SEQUENCE</scope>
    <source>
        <strain evidence="18">BY-33</strain>
    </source>
</reference>
<evidence type="ECO:0000259" key="16">
    <source>
        <dbReference type="Pfam" id="PF01488"/>
    </source>
</evidence>
<evidence type="ECO:0000256" key="2">
    <source>
        <dbReference type="ARBA" id="ARBA00005916"/>
    </source>
</evidence>
<dbReference type="InterPro" id="IPR036291">
    <property type="entry name" value="NAD(P)-bd_dom_sf"/>
</dbReference>
<dbReference type="HAMAP" id="MF_00087">
    <property type="entry name" value="Glu_tRNA_reductase"/>
    <property type="match status" value="1"/>
</dbReference>
<keyword evidence="4 8" id="KW-0521">NADP</keyword>
<comment type="subunit">
    <text evidence="8">Homodimer.</text>
</comment>
<feature type="binding site" evidence="8 10">
    <location>
        <position position="149"/>
    </location>
    <ligand>
        <name>substrate</name>
    </ligand>
</feature>
<name>A0A939LNW6_9CELL</name>
<dbReference type="InterPro" id="IPR000343">
    <property type="entry name" value="4pyrrol_synth_GluRdtase"/>
</dbReference>
<evidence type="ECO:0000313" key="19">
    <source>
        <dbReference type="Proteomes" id="UP000664209"/>
    </source>
</evidence>
<dbReference type="InterPro" id="IPR015895">
    <property type="entry name" value="4pyrrol_synth_GluRdtase_N"/>
</dbReference>
<comment type="pathway">
    <text evidence="1 8 13">Porphyrin-containing compound metabolism; protoporphyrin-IX biosynthesis; 5-aminolevulinate from L-glutamyl-tRNA(Glu): step 1/2.</text>
</comment>
<dbReference type="PIRSF" id="PIRSF000445">
    <property type="entry name" value="4pyrrol_synth_GluRdtase"/>
    <property type="match status" value="1"/>
</dbReference>
<feature type="binding site" evidence="8 10">
    <location>
        <position position="160"/>
    </location>
    <ligand>
        <name>substrate</name>
    </ligand>
</feature>
<feature type="domain" description="Glutamyl-tRNA reductase N-terminal" evidence="17">
    <location>
        <begin position="45"/>
        <end position="196"/>
    </location>
</feature>
<feature type="binding site" evidence="8 10">
    <location>
        <begin position="154"/>
        <end position="156"/>
    </location>
    <ligand>
        <name>substrate</name>
    </ligand>
</feature>
<dbReference type="Pfam" id="PF00745">
    <property type="entry name" value="GlutR_dimer"/>
    <property type="match status" value="1"/>
</dbReference>
<evidence type="ECO:0000256" key="5">
    <source>
        <dbReference type="ARBA" id="ARBA00023002"/>
    </source>
</evidence>
<feature type="site" description="Important for activity" evidence="8 12">
    <location>
        <position position="139"/>
    </location>
</feature>
<evidence type="ECO:0000256" key="6">
    <source>
        <dbReference type="ARBA" id="ARBA00023244"/>
    </source>
</evidence>
<dbReference type="SUPFAM" id="SSF69075">
    <property type="entry name" value="Glutamyl tRNA-reductase dimerization domain"/>
    <property type="match status" value="1"/>
</dbReference>
<dbReference type="InterPro" id="IPR036343">
    <property type="entry name" value="GluRdtase_N_sf"/>
</dbReference>
<dbReference type="GO" id="GO:0050661">
    <property type="term" value="F:NADP binding"/>
    <property type="evidence" value="ECO:0007669"/>
    <property type="project" value="InterPro"/>
</dbReference>
<evidence type="ECO:0000256" key="4">
    <source>
        <dbReference type="ARBA" id="ARBA00022857"/>
    </source>
</evidence>
<evidence type="ECO:0000313" key="18">
    <source>
        <dbReference type="EMBL" id="MBO1751064.1"/>
    </source>
</evidence>
<feature type="binding site" evidence="8 11">
    <location>
        <begin position="233"/>
        <end position="238"/>
    </location>
    <ligand>
        <name>NADP(+)</name>
        <dbReference type="ChEBI" id="CHEBI:58349"/>
    </ligand>
</feature>
<dbReference type="NCBIfam" id="TIGR01035">
    <property type="entry name" value="hemA"/>
    <property type="match status" value="1"/>
</dbReference>
<dbReference type="PANTHER" id="PTHR43013:SF1">
    <property type="entry name" value="GLUTAMYL-TRNA REDUCTASE"/>
    <property type="match status" value="1"/>
</dbReference>
<dbReference type="Pfam" id="PF01488">
    <property type="entry name" value="Shikimate_DH"/>
    <property type="match status" value="1"/>
</dbReference>
<keyword evidence="6 8" id="KW-0627">Porphyrin biosynthesis</keyword>
<evidence type="ECO:0000256" key="3">
    <source>
        <dbReference type="ARBA" id="ARBA00012970"/>
    </source>
</evidence>
<dbReference type="InterPro" id="IPR015896">
    <property type="entry name" value="4pyrrol_synth_GluRdtase_dimer"/>
</dbReference>
<sequence length="477" mass="49651">MPGRARNRPCGRRSRDGSEGDSPCDCAEHSSAWFNRAVVVLMTLTASHRDLDLDVLEQLSSGAHSVGSEVVADSHEITGCVVLATCNRFEVYLDVAETCAGPETALDAVTATVARTSGLPQADVQDSLQARVGPEVGRHLFAVASGLDSMVIGEREVAGQVRRALHTARTERTTSPRLERLFQTASRTSRAVGAQTGLGGTGRSVVGVALDLAAEALVESDLELAQARVLLVGTGSYAGASVTALRARGVTDVAVHSPSGRAAGFAAERGLEAVEPGTLDAQLARADVVLSCSGALGPVVDAAMVVDARRRSVDDDGRPRPVVLIDLALHHDIDPQAAQVPGVHLIDLATVQQHSPTTVSPAVEAGLEIVARSAAEFEAGLAEQELVPEVVALRARVEAQVAAEVARVAARQGPEAAAQVERSLRRVSAALLHQPTVRAREHARAGRAEEYRDGLAAVFGIEPEGPATDGPAPDGPV</sequence>
<proteinExistence type="inferred from homology"/>
<evidence type="ECO:0000256" key="8">
    <source>
        <dbReference type="HAMAP-Rule" id="MF_00087"/>
    </source>
</evidence>
<comment type="catalytic activity">
    <reaction evidence="7 8 13">
        <text>(S)-4-amino-5-oxopentanoate + tRNA(Glu) + NADP(+) = L-glutamyl-tRNA(Glu) + NADPH + H(+)</text>
        <dbReference type="Rhea" id="RHEA:12344"/>
        <dbReference type="Rhea" id="RHEA-COMP:9663"/>
        <dbReference type="Rhea" id="RHEA-COMP:9680"/>
        <dbReference type="ChEBI" id="CHEBI:15378"/>
        <dbReference type="ChEBI" id="CHEBI:57501"/>
        <dbReference type="ChEBI" id="CHEBI:57783"/>
        <dbReference type="ChEBI" id="CHEBI:58349"/>
        <dbReference type="ChEBI" id="CHEBI:78442"/>
        <dbReference type="ChEBI" id="CHEBI:78520"/>
        <dbReference type="EC" id="1.2.1.70"/>
    </reaction>
</comment>
<evidence type="ECO:0000256" key="12">
    <source>
        <dbReference type="PIRSR" id="PIRSR000445-4"/>
    </source>
</evidence>
<evidence type="ECO:0000259" key="15">
    <source>
        <dbReference type="Pfam" id="PF00745"/>
    </source>
</evidence>